<gene>
    <name evidence="1" type="ORF">AMTR_s00102p00083150</name>
</gene>
<accession>W1NT75</accession>
<evidence type="ECO:0000313" key="1">
    <source>
        <dbReference type="EMBL" id="ERN00537.1"/>
    </source>
</evidence>
<proteinExistence type="predicted"/>
<dbReference type="AlphaFoldDB" id="W1NT75"/>
<dbReference type="HOGENOM" id="CLU_2253760_0_0_1"/>
<dbReference type="Proteomes" id="UP000017836">
    <property type="component" value="Unassembled WGS sequence"/>
</dbReference>
<organism evidence="1 2">
    <name type="scientific">Amborella trichopoda</name>
    <dbReference type="NCBI Taxonomy" id="13333"/>
    <lineage>
        <taxon>Eukaryota</taxon>
        <taxon>Viridiplantae</taxon>
        <taxon>Streptophyta</taxon>
        <taxon>Embryophyta</taxon>
        <taxon>Tracheophyta</taxon>
        <taxon>Spermatophyta</taxon>
        <taxon>Magnoliopsida</taxon>
        <taxon>Amborellales</taxon>
        <taxon>Amborellaceae</taxon>
        <taxon>Amborella</taxon>
    </lineage>
</organism>
<sequence>MSDDTIHEMEIWEPGCSENVEIVASIDEKKRDLEMITDDKDEHLLKKMIKSMNLEYQTLNKRLRQSRKEAACLAAHCLHGWLYGDHRVAVEYVVYDLYGAGFRR</sequence>
<dbReference type="EMBL" id="KI394858">
    <property type="protein sequence ID" value="ERN00537.1"/>
    <property type="molecule type" value="Genomic_DNA"/>
</dbReference>
<name>W1NT75_AMBTC</name>
<evidence type="ECO:0000313" key="2">
    <source>
        <dbReference type="Proteomes" id="UP000017836"/>
    </source>
</evidence>
<keyword evidence="2" id="KW-1185">Reference proteome</keyword>
<protein>
    <submittedName>
        <fullName evidence="1">Uncharacterized protein</fullName>
    </submittedName>
</protein>
<reference evidence="2" key="1">
    <citation type="journal article" date="2013" name="Science">
        <title>The Amborella genome and the evolution of flowering plants.</title>
        <authorList>
            <consortium name="Amborella Genome Project"/>
        </authorList>
    </citation>
    <scope>NUCLEOTIDE SEQUENCE [LARGE SCALE GENOMIC DNA]</scope>
</reference>
<dbReference type="Gramene" id="ERN00537">
    <property type="protein sequence ID" value="ERN00537"/>
    <property type="gene ID" value="AMTR_s00102p00083150"/>
</dbReference>